<protein>
    <submittedName>
        <fullName evidence="1">K+-sensing histidine kinase KdpD</fullName>
    </submittedName>
</protein>
<proteinExistence type="predicted"/>
<keyword evidence="1" id="KW-0418">Kinase</keyword>
<dbReference type="EMBL" id="JAUSTU010000026">
    <property type="protein sequence ID" value="MDQ0157401.1"/>
    <property type="molecule type" value="Genomic_DNA"/>
</dbReference>
<organism evidence="1 2">
    <name type="scientific">Anoxybacillus andreesenii</name>
    <dbReference type="NCBI Taxonomy" id="1325932"/>
    <lineage>
        <taxon>Bacteria</taxon>
        <taxon>Bacillati</taxon>
        <taxon>Bacillota</taxon>
        <taxon>Bacilli</taxon>
        <taxon>Bacillales</taxon>
        <taxon>Anoxybacillaceae</taxon>
        <taxon>Anoxybacillus</taxon>
    </lineage>
</organism>
<dbReference type="Gene3D" id="3.30.565.10">
    <property type="entry name" value="Histidine kinase-like ATPase, C-terminal domain"/>
    <property type="match status" value="1"/>
</dbReference>
<keyword evidence="2" id="KW-1185">Reference proteome</keyword>
<reference evidence="1 2" key="1">
    <citation type="submission" date="2023-07" db="EMBL/GenBank/DDBJ databases">
        <title>Genomic Encyclopedia of Type Strains, Phase IV (KMG-IV): sequencing the most valuable type-strain genomes for metagenomic binning, comparative biology and taxonomic classification.</title>
        <authorList>
            <person name="Goeker M."/>
        </authorList>
    </citation>
    <scope>NUCLEOTIDE SEQUENCE [LARGE SCALE GENOMIC DNA]</scope>
    <source>
        <strain evidence="1 2">DSM 23948</strain>
    </source>
</reference>
<dbReference type="SUPFAM" id="SSF55874">
    <property type="entry name" value="ATPase domain of HSP90 chaperone/DNA topoisomerase II/histidine kinase"/>
    <property type="match status" value="1"/>
</dbReference>
<comment type="caution">
    <text evidence="1">The sequence shown here is derived from an EMBL/GenBank/DDBJ whole genome shotgun (WGS) entry which is preliminary data.</text>
</comment>
<evidence type="ECO:0000313" key="2">
    <source>
        <dbReference type="Proteomes" id="UP001231362"/>
    </source>
</evidence>
<keyword evidence="1" id="KW-0808">Transferase</keyword>
<evidence type="ECO:0000313" key="1">
    <source>
        <dbReference type="EMBL" id="MDQ0157401.1"/>
    </source>
</evidence>
<sequence length="89" mass="10363">MLKNRKESTVYIVLDELYSQIHALVSIKHLKTEFDEKNLPEIINLDSTLMQRAIMNIVTNAVDYSPDGGLIQFFVSAKKHRFRFTVSKY</sequence>
<gene>
    <name evidence="1" type="ORF">J2S07_003736</name>
</gene>
<dbReference type="GO" id="GO:0016301">
    <property type="term" value="F:kinase activity"/>
    <property type="evidence" value="ECO:0007669"/>
    <property type="project" value="UniProtKB-KW"/>
</dbReference>
<name>A0ABT9V8W7_9BACL</name>
<accession>A0ABT9V8W7</accession>
<dbReference type="InterPro" id="IPR036890">
    <property type="entry name" value="HATPase_C_sf"/>
</dbReference>
<dbReference type="Proteomes" id="UP001231362">
    <property type="component" value="Unassembled WGS sequence"/>
</dbReference>